<comment type="catalytic activity">
    <reaction evidence="13">
        <text>a ubiquinone + NADH + 5 H(+)(in) = a ubiquinol + NAD(+) + 4 H(+)(out)</text>
        <dbReference type="Rhea" id="RHEA:29091"/>
        <dbReference type="Rhea" id="RHEA-COMP:9565"/>
        <dbReference type="Rhea" id="RHEA-COMP:9566"/>
        <dbReference type="ChEBI" id="CHEBI:15378"/>
        <dbReference type="ChEBI" id="CHEBI:16389"/>
        <dbReference type="ChEBI" id="CHEBI:17976"/>
        <dbReference type="ChEBI" id="CHEBI:57540"/>
        <dbReference type="ChEBI" id="CHEBI:57945"/>
        <dbReference type="EC" id="7.1.1.2"/>
    </reaction>
</comment>
<dbReference type="PROSITE" id="PS00667">
    <property type="entry name" value="COMPLEX1_ND1_1"/>
    <property type="match status" value="1"/>
</dbReference>
<feature type="transmembrane region" description="Helical" evidence="14">
    <location>
        <begin position="97"/>
        <end position="122"/>
    </location>
</feature>
<evidence type="ECO:0000256" key="6">
    <source>
        <dbReference type="ARBA" id="ARBA00022692"/>
    </source>
</evidence>
<feature type="transmembrane region" description="Helical" evidence="14">
    <location>
        <begin position="69"/>
        <end position="91"/>
    </location>
</feature>
<feature type="transmembrane region" description="Helical" evidence="14">
    <location>
        <begin position="6"/>
        <end position="24"/>
    </location>
</feature>
<evidence type="ECO:0000256" key="2">
    <source>
        <dbReference type="ARBA" id="ARBA00004448"/>
    </source>
</evidence>
<evidence type="ECO:0000256" key="9">
    <source>
        <dbReference type="ARBA" id="ARBA00023075"/>
    </source>
</evidence>
<feature type="transmembrane region" description="Helical" evidence="14">
    <location>
        <begin position="168"/>
        <end position="190"/>
    </location>
</feature>
<dbReference type="AlphaFoldDB" id="R4IQU9"/>
<comment type="subcellular location">
    <subcellularLocation>
        <location evidence="2 12">Mitochondrion inner membrane</location>
        <topology evidence="2 12">Multi-pass membrane protein</topology>
    </subcellularLocation>
</comment>
<keyword evidence="10 13" id="KW-0496">Mitochondrion</keyword>
<dbReference type="KEGG" id="aflr:15822494"/>
<keyword evidence="12" id="KW-0520">NAD</keyword>
<feature type="transmembrane region" description="Helical" evidence="14">
    <location>
        <begin position="277"/>
        <end position="298"/>
    </location>
</feature>
<evidence type="ECO:0000256" key="1">
    <source>
        <dbReference type="ARBA" id="ARBA00003257"/>
    </source>
</evidence>
<dbReference type="PANTHER" id="PTHR11432">
    <property type="entry name" value="NADH DEHYDROGENASE SUBUNIT 1"/>
    <property type="match status" value="1"/>
</dbReference>
<evidence type="ECO:0000256" key="11">
    <source>
        <dbReference type="ARBA" id="ARBA00023136"/>
    </source>
</evidence>
<dbReference type="EMBL" id="JX982136">
    <property type="protein sequence ID" value="AFZ41110.1"/>
    <property type="molecule type" value="Genomic_DNA"/>
</dbReference>
<dbReference type="OrthoDB" id="7700622at2759"/>
<keyword evidence="5" id="KW-0813">Transport</keyword>
<evidence type="ECO:0000256" key="3">
    <source>
        <dbReference type="ARBA" id="ARBA00010535"/>
    </source>
</evidence>
<gene>
    <name evidence="15" type="primary">ND1</name>
</gene>
<comment type="similarity">
    <text evidence="3 12">Belongs to the complex I subunit 1 family.</text>
</comment>
<evidence type="ECO:0000256" key="4">
    <source>
        <dbReference type="ARBA" id="ARBA00021009"/>
    </source>
</evidence>
<keyword evidence="6 12" id="KW-0812">Transmembrane</keyword>
<feature type="transmembrane region" description="Helical" evidence="14">
    <location>
        <begin position="218"/>
        <end position="240"/>
    </location>
</feature>
<dbReference type="RefSeq" id="YP_008080969.1">
    <property type="nucleotide sequence ID" value="NC_021401.1"/>
</dbReference>
<dbReference type="InterPro" id="IPR001694">
    <property type="entry name" value="NADH_UbQ_OxRdtase_su1/FPO"/>
</dbReference>
<name>R4IQU9_APIFL</name>
<evidence type="ECO:0000256" key="14">
    <source>
        <dbReference type="SAM" id="Phobius"/>
    </source>
</evidence>
<proteinExistence type="inferred from homology"/>
<dbReference type="PROSITE" id="PS00668">
    <property type="entry name" value="COMPLEX1_ND1_2"/>
    <property type="match status" value="1"/>
</dbReference>
<organism evidence="15">
    <name type="scientific">Apis florea</name>
    <name type="common">Dwarf honeybee</name>
    <dbReference type="NCBI Taxonomy" id="7463"/>
    <lineage>
        <taxon>Eukaryota</taxon>
        <taxon>Metazoa</taxon>
        <taxon>Ecdysozoa</taxon>
        <taxon>Arthropoda</taxon>
        <taxon>Hexapoda</taxon>
        <taxon>Insecta</taxon>
        <taxon>Pterygota</taxon>
        <taxon>Neoptera</taxon>
        <taxon>Endopterygota</taxon>
        <taxon>Hymenoptera</taxon>
        <taxon>Apocrita</taxon>
        <taxon>Aculeata</taxon>
        <taxon>Apoidea</taxon>
        <taxon>Anthophila</taxon>
        <taxon>Apidae</taxon>
        <taxon>Apis</taxon>
    </lineage>
</organism>
<reference evidence="15" key="1">
    <citation type="journal article" date="2013" name="Mitochondrial DNA">
        <title>Complete mitochondrial genome of the dwarf honeybee, Apis florea (Hymenoptera: Apidae).</title>
        <authorList>
            <person name="Wang A.R."/>
            <person name="Kim M.J."/>
            <person name="Park J.S."/>
            <person name="Choi Y.S."/>
            <person name="Thapa R."/>
            <person name="Lee K.Y."/>
            <person name="Kim I."/>
        </authorList>
    </citation>
    <scope>NUCLEOTIDE SEQUENCE</scope>
</reference>
<dbReference type="PANTHER" id="PTHR11432:SF3">
    <property type="entry name" value="NADH-UBIQUINONE OXIDOREDUCTASE CHAIN 1"/>
    <property type="match status" value="1"/>
</dbReference>
<keyword evidence="11 14" id="KW-0472">Membrane</keyword>
<keyword evidence="9 13" id="KW-0830">Ubiquinone</keyword>
<sequence length="307" mass="37132">MWIFIDLLVMMIMVLISVAFLTLLERKILGYIQDRKGPNKIMLLGLFQPFSDALKLLSKEWYFFNYSNLYILSPMLMFLMSLIMWILYPWINLIYYLNYSILFMLLILGLSVYPVLFVGWISNCNYAIMGSMRLVSTMISFEINLFFLVFSLMILIESFSFLEFINYQYMIKFVILVFPLYLMFFMSMLIELNRTPFDLIEGESELVSGFNIEYYSGMFVLIFLSEYMNIMFMSLILNLMFFGLNYWSMMFIFIYLYHICLIIWVRGILPRIRYDKLMYICWTEMLMIVMIYLMYLYYMKEIMNLIS</sequence>
<dbReference type="InterPro" id="IPR018086">
    <property type="entry name" value="NADH_UbQ_OxRdtase_su1_CS"/>
</dbReference>
<dbReference type="Pfam" id="PF00146">
    <property type="entry name" value="NADHdh"/>
    <property type="match status" value="1"/>
</dbReference>
<feature type="transmembrane region" description="Helical" evidence="14">
    <location>
        <begin position="246"/>
        <end position="265"/>
    </location>
</feature>
<dbReference type="GO" id="GO:0008137">
    <property type="term" value="F:NADH dehydrogenase (ubiquinone) activity"/>
    <property type="evidence" value="ECO:0007669"/>
    <property type="project" value="UniProtKB-EC"/>
</dbReference>
<evidence type="ECO:0000256" key="12">
    <source>
        <dbReference type="RuleBase" id="RU000471"/>
    </source>
</evidence>
<evidence type="ECO:0000256" key="7">
    <source>
        <dbReference type="ARBA" id="ARBA00022792"/>
    </source>
</evidence>
<feature type="transmembrane region" description="Helical" evidence="14">
    <location>
        <begin position="134"/>
        <end position="156"/>
    </location>
</feature>
<keyword evidence="7" id="KW-0999">Mitochondrion inner membrane</keyword>
<evidence type="ECO:0000256" key="13">
    <source>
        <dbReference type="RuleBase" id="RU000473"/>
    </source>
</evidence>
<geneLocation type="mitochondrion" evidence="15"/>
<evidence type="ECO:0000256" key="8">
    <source>
        <dbReference type="ARBA" id="ARBA00022989"/>
    </source>
</evidence>
<keyword evidence="8 14" id="KW-1133">Transmembrane helix</keyword>
<evidence type="ECO:0000256" key="10">
    <source>
        <dbReference type="ARBA" id="ARBA00023128"/>
    </source>
</evidence>
<dbReference type="GO" id="GO:0005743">
    <property type="term" value="C:mitochondrial inner membrane"/>
    <property type="evidence" value="ECO:0007669"/>
    <property type="project" value="UniProtKB-SubCell"/>
</dbReference>
<comment type="function">
    <text evidence="1">Core subunit of the mitochondrial membrane respiratory chain NADH dehydrogenase (Complex I) that is believed to belong to the minimal assembly required for catalysis. Complex I functions in the transfer of electrons from NADH to the respiratory chain. The immediate electron acceptor for the enzyme is believed to be ubiquinone.</text>
</comment>
<dbReference type="GeneID" id="15822494"/>
<evidence type="ECO:0000313" key="15">
    <source>
        <dbReference type="EMBL" id="AFZ41110.1"/>
    </source>
</evidence>
<dbReference type="CTD" id="4535"/>
<protein>
    <recommendedName>
        <fullName evidence="4 13">NADH-ubiquinone oxidoreductase chain 1</fullName>
        <ecNumber evidence="13">7.1.1.2</ecNumber>
    </recommendedName>
</protein>
<dbReference type="EC" id="7.1.1.2" evidence="13"/>
<evidence type="ECO:0000256" key="5">
    <source>
        <dbReference type="ARBA" id="ARBA00022448"/>
    </source>
</evidence>
<accession>R4IQU9</accession>
<dbReference type="GO" id="GO:0009060">
    <property type="term" value="P:aerobic respiration"/>
    <property type="evidence" value="ECO:0007669"/>
    <property type="project" value="TreeGrafter"/>
</dbReference>
<dbReference type="GO" id="GO:0003954">
    <property type="term" value="F:NADH dehydrogenase activity"/>
    <property type="evidence" value="ECO:0007669"/>
    <property type="project" value="TreeGrafter"/>
</dbReference>